<evidence type="ECO:0000256" key="2">
    <source>
        <dbReference type="ARBA" id="ARBA00023043"/>
    </source>
</evidence>
<feature type="repeat" description="ANK" evidence="3">
    <location>
        <begin position="182"/>
        <end position="214"/>
    </location>
</feature>
<dbReference type="InterPro" id="IPR036770">
    <property type="entry name" value="Ankyrin_rpt-contain_sf"/>
</dbReference>
<keyword evidence="2 3" id="KW-0040">ANK repeat</keyword>
<accession>A0AAE2V9C6</accession>
<comment type="caution">
    <text evidence="5">The sequence shown here is derived from an EMBL/GenBank/DDBJ whole genome shotgun (WGS) entry which is preliminary data.</text>
</comment>
<evidence type="ECO:0000256" key="4">
    <source>
        <dbReference type="SAM" id="Phobius"/>
    </source>
</evidence>
<evidence type="ECO:0000256" key="3">
    <source>
        <dbReference type="PROSITE-ProRule" id="PRU00023"/>
    </source>
</evidence>
<dbReference type="GO" id="GO:0016567">
    <property type="term" value="P:protein ubiquitination"/>
    <property type="evidence" value="ECO:0007669"/>
    <property type="project" value="TreeGrafter"/>
</dbReference>
<keyword evidence="6" id="KW-1185">Reference proteome</keyword>
<proteinExistence type="predicted"/>
<dbReference type="RefSeq" id="WP_309489488.1">
    <property type="nucleotide sequence ID" value="NZ_JAENIG010000004.1"/>
</dbReference>
<dbReference type="SMART" id="SM00248">
    <property type="entry name" value="ANK"/>
    <property type="match status" value="2"/>
</dbReference>
<sequence length="268" mass="30287">MKIKCLKCRKFLFFLVSASIIGLSFSVIYKFVHNKSISNDDFLSNKQEHLVDEERIIKLINLGEIDAAKRFLREGKLQRDLLIVLLANEPNLDMLKYVNSLGWDLNILYDDKISPLYAICSSTFDDGAIAKMLPDVLLMGVDPNIDFGLEASSVNLCAMNNKIKSLKVLLMNGAKFDFEEDQGVTPLMLASQYGSVDCVELLVDSGANPLARDNDGKTAFDYLEMEWEPTNLDRESMGDDMIDFFREEHKLPSDIKLRITKILKGEGK</sequence>
<dbReference type="Gene3D" id="1.25.40.20">
    <property type="entry name" value="Ankyrin repeat-containing domain"/>
    <property type="match status" value="1"/>
</dbReference>
<evidence type="ECO:0000256" key="1">
    <source>
        <dbReference type="ARBA" id="ARBA00022737"/>
    </source>
</evidence>
<keyword evidence="4" id="KW-0472">Membrane</keyword>
<organism evidence="5 6">
    <name type="scientific">Oceaniferula flava</name>
    <dbReference type="NCBI Taxonomy" id="2800421"/>
    <lineage>
        <taxon>Bacteria</taxon>
        <taxon>Pseudomonadati</taxon>
        <taxon>Verrucomicrobiota</taxon>
        <taxon>Verrucomicrobiia</taxon>
        <taxon>Verrucomicrobiales</taxon>
        <taxon>Verrucomicrobiaceae</taxon>
        <taxon>Oceaniferula</taxon>
    </lineage>
</organism>
<dbReference type="PROSITE" id="PS50088">
    <property type="entry name" value="ANK_REPEAT"/>
    <property type="match status" value="1"/>
</dbReference>
<name>A0AAE2V9C6_9BACT</name>
<keyword evidence="1" id="KW-0677">Repeat</keyword>
<dbReference type="GO" id="GO:0045732">
    <property type="term" value="P:positive regulation of protein catabolic process"/>
    <property type="evidence" value="ECO:0007669"/>
    <property type="project" value="TreeGrafter"/>
</dbReference>
<dbReference type="SUPFAM" id="SSF48403">
    <property type="entry name" value="Ankyrin repeat"/>
    <property type="match status" value="1"/>
</dbReference>
<feature type="transmembrane region" description="Helical" evidence="4">
    <location>
        <begin position="12"/>
        <end position="32"/>
    </location>
</feature>
<reference evidence="5" key="1">
    <citation type="submission" date="2021-01" db="EMBL/GenBank/DDBJ databases">
        <title>Modified the classification status of verrucomicrobia.</title>
        <authorList>
            <person name="Feng X."/>
        </authorList>
    </citation>
    <scope>NUCLEOTIDE SEQUENCE</scope>
    <source>
        <strain evidence="5">5K15</strain>
    </source>
</reference>
<dbReference type="PANTHER" id="PTHR24136">
    <property type="entry name" value="SOWAH (DROSOPHILA) HOMOLOG"/>
    <property type="match status" value="1"/>
</dbReference>
<dbReference type="PROSITE" id="PS50297">
    <property type="entry name" value="ANK_REP_REGION"/>
    <property type="match status" value="1"/>
</dbReference>
<dbReference type="InterPro" id="IPR051573">
    <property type="entry name" value="Ankyrin-SOCS_box_domain"/>
</dbReference>
<dbReference type="Pfam" id="PF12796">
    <property type="entry name" value="Ank_2"/>
    <property type="match status" value="1"/>
</dbReference>
<dbReference type="EMBL" id="JAENIG010000004">
    <property type="protein sequence ID" value="MBK1854878.1"/>
    <property type="molecule type" value="Genomic_DNA"/>
</dbReference>
<evidence type="ECO:0000313" key="6">
    <source>
        <dbReference type="Proteomes" id="UP000634206"/>
    </source>
</evidence>
<dbReference type="PANTHER" id="PTHR24136:SF15">
    <property type="entry name" value="ANK_REP_REGION DOMAIN-CONTAINING PROTEIN"/>
    <property type="match status" value="1"/>
</dbReference>
<protein>
    <submittedName>
        <fullName evidence="5">Ankyrin repeat domain-containing protein</fullName>
    </submittedName>
</protein>
<keyword evidence="4" id="KW-0812">Transmembrane</keyword>
<dbReference type="InterPro" id="IPR002110">
    <property type="entry name" value="Ankyrin_rpt"/>
</dbReference>
<dbReference type="Proteomes" id="UP000634206">
    <property type="component" value="Unassembled WGS sequence"/>
</dbReference>
<keyword evidence="4" id="KW-1133">Transmembrane helix</keyword>
<dbReference type="AlphaFoldDB" id="A0AAE2V9C6"/>
<gene>
    <name evidence="5" type="ORF">JIN83_07890</name>
</gene>
<evidence type="ECO:0000313" key="5">
    <source>
        <dbReference type="EMBL" id="MBK1854878.1"/>
    </source>
</evidence>